<reference evidence="1" key="2">
    <citation type="submission" date="2020-09" db="EMBL/GenBank/DDBJ databases">
        <authorList>
            <person name="Sun Q."/>
            <person name="Ohkuma M."/>
        </authorList>
    </citation>
    <scope>NUCLEOTIDE SEQUENCE</scope>
    <source>
        <strain evidence="1">JCM 16108</strain>
    </source>
</reference>
<dbReference type="Proteomes" id="UP000614609">
    <property type="component" value="Unassembled WGS sequence"/>
</dbReference>
<sequence>MADGSEVVDKILAETADESIVLKTKHGELTFTLNRLPRRQRVETMRALPDELLQNLGQVQDSDAETAAEVADEIGVTSSMIPSGAAIDKLDDAIATGLDSPTLIGDEIVDLFEHADDEIYMGVAFWVLGKSADVDGVESFREK</sequence>
<dbReference type="EMBL" id="JAGGKO010000001">
    <property type="protein sequence ID" value="MBP1953574.1"/>
    <property type="molecule type" value="Genomic_DNA"/>
</dbReference>
<dbReference type="Proteomes" id="UP000765891">
    <property type="component" value="Unassembled WGS sequence"/>
</dbReference>
<organism evidence="1 3">
    <name type="scientific">Halarchaeum rubridurum</name>
    <dbReference type="NCBI Taxonomy" id="489911"/>
    <lineage>
        <taxon>Archaea</taxon>
        <taxon>Methanobacteriati</taxon>
        <taxon>Methanobacteriota</taxon>
        <taxon>Stenosarchaea group</taxon>
        <taxon>Halobacteria</taxon>
        <taxon>Halobacteriales</taxon>
        <taxon>Halobacteriaceae</taxon>
    </lineage>
</organism>
<dbReference type="RefSeq" id="WP_188871091.1">
    <property type="nucleotide sequence ID" value="NZ_BMOO01000003.1"/>
</dbReference>
<dbReference type="AlphaFoldDB" id="A0A830FRE6"/>
<gene>
    <name evidence="1" type="ORF">GCM10009017_12870</name>
    <name evidence="2" type="ORF">J2752_000455</name>
</gene>
<comment type="caution">
    <text evidence="1">The sequence shown here is derived from an EMBL/GenBank/DDBJ whole genome shotgun (WGS) entry which is preliminary data.</text>
</comment>
<protein>
    <submittedName>
        <fullName evidence="1">Uncharacterized protein</fullName>
    </submittedName>
</protein>
<name>A0A830FRE6_9EURY</name>
<evidence type="ECO:0000313" key="1">
    <source>
        <dbReference type="EMBL" id="GGM64270.1"/>
    </source>
</evidence>
<dbReference type="EMBL" id="BMOO01000003">
    <property type="protein sequence ID" value="GGM64270.1"/>
    <property type="molecule type" value="Genomic_DNA"/>
</dbReference>
<reference evidence="2" key="3">
    <citation type="submission" date="2021-03" db="EMBL/GenBank/DDBJ databases">
        <title>Genomic Encyclopedia of Type Strains, Phase IV (KMG-IV): sequencing the most valuable type-strain genomes for metagenomic binning, comparative biology and taxonomic classification.</title>
        <authorList>
            <person name="Goeker M."/>
        </authorList>
    </citation>
    <scope>NUCLEOTIDE SEQUENCE</scope>
    <source>
        <strain evidence="2">DSM 22443</strain>
    </source>
</reference>
<evidence type="ECO:0000313" key="2">
    <source>
        <dbReference type="EMBL" id="MBP1953574.1"/>
    </source>
</evidence>
<keyword evidence="3" id="KW-1185">Reference proteome</keyword>
<evidence type="ECO:0000313" key="3">
    <source>
        <dbReference type="Proteomes" id="UP000614609"/>
    </source>
</evidence>
<proteinExistence type="predicted"/>
<accession>A0A830FRE6</accession>
<reference evidence="1" key="1">
    <citation type="journal article" date="2014" name="Int. J. Syst. Evol. Microbiol.">
        <title>Complete genome sequence of Corynebacterium casei LMG S-19264T (=DSM 44701T), isolated from a smear-ripened cheese.</title>
        <authorList>
            <consortium name="US DOE Joint Genome Institute (JGI-PGF)"/>
            <person name="Walter F."/>
            <person name="Albersmeier A."/>
            <person name="Kalinowski J."/>
            <person name="Ruckert C."/>
        </authorList>
    </citation>
    <scope>NUCLEOTIDE SEQUENCE</scope>
    <source>
        <strain evidence="1">JCM 16108</strain>
    </source>
</reference>